<proteinExistence type="predicted"/>
<dbReference type="EMBL" id="UYJE01009328">
    <property type="protein sequence ID" value="VDI72481.1"/>
    <property type="molecule type" value="Genomic_DNA"/>
</dbReference>
<dbReference type="AlphaFoldDB" id="A0A8B6H1D3"/>
<comment type="caution">
    <text evidence="3">The sequence shown here is derived from an EMBL/GenBank/DDBJ whole genome shotgun (WGS) entry which is preliminary data.</text>
</comment>
<feature type="compositionally biased region" description="Basic and acidic residues" evidence="2">
    <location>
        <begin position="78"/>
        <end position="92"/>
    </location>
</feature>
<sequence length="396" mass="45481">MTSEDFFLQLGPDYKKYSATFNDHGFTDVETICTMETKEDLLTMFPHESMPLGHRRKIEAAVKNLKTATSAKPYDNFSDNKEPCRGDEEKGSLSKIQGKQVDKLKELNDKLGKAVAAQKEIEKFIPLPEPEGPYKTQTCSICHVRGHKSDGNKDRSHCMKEQCTSWEYCGRRDKHKPEVSRMKKEMEKEIKELNRDITEVKNEKKQMDIFAERSQSSFMHLMKLRLKAINPMKYSLCTNLLMRDLITLKEFYNCKIPQHDPKEDNVELPKALGIVSILKRRSSYNIFDDNSNATHASAKTRCASPKKTTTDIVIPVTTCTITRPVSSDQAMSAQSSLYQPNYMYPFMPYGYPQMGYYNPYYQYQYPQQPQQPQQQPPMPTSPPPTNPPLPKGSPPM</sequence>
<name>A0A8B6H1D3_MYTGA</name>
<feature type="compositionally biased region" description="Low complexity" evidence="2">
    <location>
        <begin position="364"/>
        <end position="373"/>
    </location>
</feature>
<feature type="region of interest" description="Disordered" evidence="2">
    <location>
        <begin position="74"/>
        <end position="97"/>
    </location>
</feature>
<dbReference type="InterPro" id="IPR013761">
    <property type="entry name" value="SAM/pointed_sf"/>
</dbReference>
<evidence type="ECO:0008006" key="5">
    <source>
        <dbReference type="Google" id="ProtNLM"/>
    </source>
</evidence>
<feature type="coiled-coil region" evidence="1">
    <location>
        <begin position="176"/>
        <end position="203"/>
    </location>
</feature>
<dbReference type="Gene3D" id="1.10.150.50">
    <property type="entry name" value="Transcription Factor, Ets-1"/>
    <property type="match status" value="1"/>
</dbReference>
<evidence type="ECO:0000256" key="1">
    <source>
        <dbReference type="SAM" id="Coils"/>
    </source>
</evidence>
<dbReference type="OrthoDB" id="6099736at2759"/>
<gene>
    <name evidence="3" type="ORF">MGAL_10B072904</name>
</gene>
<evidence type="ECO:0000313" key="3">
    <source>
        <dbReference type="EMBL" id="VDI72481.1"/>
    </source>
</evidence>
<evidence type="ECO:0000313" key="4">
    <source>
        <dbReference type="Proteomes" id="UP000596742"/>
    </source>
</evidence>
<protein>
    <recommendedName>
        <fullName evidence="5">SAM domain-containing protein</fullName>
    </recommendedName>
</protein>
<accession>A0A8B6H1D3</accession>
<feature type="region of interest" description="Disordered" evidence="2">
    <location>
        <begin position="364"/>
        <end position="396"/>
    </location>
</feature>
<keyword evidence="1" id="KW-0175">Coiled coil</keyword>
<keyword evidence="4" id="KW-1185">Reference proteome</keyword>
<dbReference type="Proteomes" id="UP000596742">
    <property type="component" value="Unassembled WGS sequence"/>
</dbReference>
<evidence type="ECO:0000256" key="2">
    <source>
        <dbReference type="SAM" id="MobiDB-lite"/>
    </source>
</evidence>
<reference evidence="3" key="1">
    <citation type="submission" date="2018-11" db="EMBL/GenBank/DDBJ databases">
        <authorList>
            <person name="Alioto T."/>
            <person name="Alioto T."/>
        </authorList>
    </citation>
    <scope>NUCLEOTIDE SEQUENCE</scope>
</reference>
<organism evidence="3 4">
    <name type="scientific">Mytilus galloprovincialis</name>
    <name type="common">Mediterranean mussel</name>
    <dbReference type="NCBI Taxonomy" id="29158"/>
    <lineage>
        <taxon>Eukaryota</taxon>
        <taxon>Metazoa</taxon>
        <taxon>Spiralia</taxon>
        <taxon>Lophotrochozoa</taxon>
        <taxon>Mollusca</taxon>
        <taxon>Bivalvia</taxon>
        <taxon>Autobranchia</taxon>
        <taxon>Pteriomorphia</taxon>
        <taxon>Mytilida</taxon>
        <taxon>Mytiloidea</taxon>
        <taxon>Mytilidae</taxon>
        <taxon>Mytilinae</taxon>
        <taxon>Mytilus</taxon>
    </lineage>
</organism>
<feature type="compositionally biased region" description="Pro residues" evidence="2">
    <location>
        <begin position="374"/>
        <end position="396"/>
    </location>
</feature>